<proteinExistence type="predicted"/>
<feature type="domain" description="PDZ" evidence="1">
    <location>
        <begin position="102"/>
        <end position="194"/>
    </location>
</feature>
<protein>
    <recommendedName>
        <fullName evidence="1">PDZ domain-containing protein</fullName>
    </recommendedName>
</protein>
<evidence type="ECO:0000259" key="1">
    <source>
        <dbReference type="PROSITE" id="PS50106"/>
    </source>
</evidence>
<evidence type="ECO:0000313" key="2">
    <source>
        <dbReference type="EMBL" id="EKX54654.1"/>
    </source>
</evidence>
<dbReference type="OrthoDB" id="6264899at2759"/>
<dbReference type="Pfam" id="PF00595">
    <property type="entry name" value="PDZ"/>
    <property type="match status" value="3"/>
</dbReference>
<evidence type="ECO:0000313" key="4">
    <source>
        <dbReference type="Proteomes" id="UP000011087"/>
    </source>
</evidence>
<evidence type="ECO:0000313" key="3">
    <source>
        <dbReference type="EnsemblProtists" id="EKX54654"/>
    </source>
</evidence>
<name>L1K246_GUITC</name>
<reference evidence="3" key="3">
    <citation type="submission" date="2016-03" db="UniProtKB">
        <authorList>
            <consortium name="EnsemblProtists"/>
        </authorList>
    </citation>
    <scope>IDENTIFICATION</scope>
</reference>
<dbReference type="Gene3D" id="2.30.42.10">
    <property type="match status" value="3"/>
</dbReference>
<dbReference type="InterPro" id="IPR001478">
    <property type="entry name" value="PDZ"/>
</dbReference>
<feature type="domain" description="PDZ" evidence="1">
    <location>
        <begin position="1"/>
        <end position="77"/>
    </location>
</feature>
<dbReference type="KEGG" id="gtt:GUITHDRAFT_132338"/>
<dbReference type="STRING" id="905079.L1K246"/>
<dbReference type="SMART" id="SM00228">
    <property type="entry name" value="PDZ"/>
    <property type="match status" value="3"/>
</dbReference>
<feature type="domain" description="PDZ" evidence="1">
    <location>
        <begin position="215"/>
        <end position="292"/>
    </location>
</feature>
<dbReference type="EMBL" id="JH992967">
    <property type="protein sequence ID" value="EKX54654.1"/>
    <property type="molecule type" value="Genomic_DNA"/>
</dbReference>
<dbReference type="GO" id="GO:0004175">
    <property type="term" value="F:endopeptidase activity"/>
    <property type="evidence" value="ECO:0007669"/>
    <property type="project" value="TreeGrafter"/>
</dbReference>
<organism evidence="2">
    <name type="scientific">Guillardia theta (strain CCMP2712)</name>
    <name type="common">Cryptophyte</name>
    <dbReference type="NCBI Taxonomy" id="905079"/>
    <lineage>
        <taxon>Eukaryota</taxon>
        <taxon>Cryptophyceae</taxon>
        <taxon>Pyrenomonadales</taxon>
        <taxon>Geminigeraceae</taxon>
        <taxon>Guillardia</taxon>
    </lineage>
</organism>
<sequence>MIQTSKQFQSSHADKHVSLKTGIGLKLGEVDNDVFVTQIVVGGPCFYDERVNVGDHLMSIDGVDVSKLSKNDIQQMMVGHVGTMVKLGLARRVDDINVYNFIVEIQRSHLKEPKGSIIKVKGSLGLSLQHMPDFTFEVAAIPDDSPLARNGILHRRDRIWSVNGVTLDQMRRCDASELFRNPGGAAMKLIVLRGGAVINLNIDEESFNISSVESKVVLSPICKSNRLGLRMEAHVEEGTVKIVSVERDGPADKTRMLQNGDEIVAVNGHSIIEETMDKKLKLDELVVLLETA</sequence>
<dbReference type="PaxDb" id="55529-EKX54654"/>
<gene>
    <name evidence="2" type="ORF">GUITHDRAFT_132338</name>
</gene>
<reference evidence="2 4" key="1">
    <citation type="journal article" date="2012" name="Nature">
        <title>Algal genomes reveal evolutionary mosaicism and the fate of nucleomorphs.</title>
        <authorList>
            <consortium name="DOE Joint Genome Institute"/>
            <person name="Curtis B.A."/>
            <person name="Tanifuji G."/>
            <person name="Burki F."/>
            <person name="Gruber A."/>
            <person name="Irimia M."/>
            <person name="Maruyama S."/>
            <person name="Arias M.C."/>
            <person name="Ball S.G."/>
            <person name="Gile G.H."/>
            <person name="Hirakawa Y."/>
            <person name="Hopkins J.F."/>
            <person name="Kuo A."/>
            <person name="Rensing S.A."/>
            <person name="Schmutz J."/>
            <person name="Symeonidi A."/>
            <person name="Elias M."/>
            <person name="Eveleigh R.J."/>
            <person name="Herman E.K."/>
            <person name="Klute M.J."/>
            <person name="Nakayama T."/>
            <person name="Obornik M."/>
            <person name="Reyes-Prieto A."/>
            <person name="Armbrust E.V."/>
            <person name="Aves S.J."/>
            <person name="Beiko R.G."/>
            <person name="Coutinho P."/>
            <person name="Dacks J.B."/>
            <person name="Durnford D.G."/>
            <person name="Fast N.M."/>
            <person name="Green B.R."/>
            <person name="Grisdale C.J."/>
            <person name="Hempel F."/>
            <person name="Henrissat B."/>
            <person name="Hoppner M.P."/>
            <person name="Ishida K."/>
            <person name="Kim E."/>
            <person name="Koreny L."/>
            <person name="Kroth P.G."/>
            <person name="Liu Y."/>
            <person name="Malik S.B."/>
            <person name="Maier U.G."/>
            <person name="McRose D."/>
            <person name="Mock T."/>
            <person name="Neilson J.A."/>
            <person name="Onodera N.T."/>
            <person name="Poole A.M."/>
            <person name="Pritham E.J."/>
            <person name="Richards T.A."/>
            <person name="Rocap G."/>
            <person name="Roy S.W."/>
            <person name="Sarai C."/>
            <person name="Schaack S."/>
            <person name="Shirato S."/>
            <person name="Slamovits C.H."/>
            <person name="Spencer D.F."/>
            <person name="Suzuki S."/>
            <person name="Worden A.Z."/>
            <person name="Zauner S."/>
            <person name="Barry K."/>
            <person name="Bell C."/>
            <person name="Bharti A.K."/>
            <person name="Crow J.A."/>
            <person name="Grimwood J."/>
            <person name="Kramer R."/>
            <person name="Lindquist E."/>
            <person name="Lucas S."/>
            <person name="Salamov A."/>
            <person name="McFadden G.I."/>
            <person name="Lane C.E."/>
            <person name="Keeling P.J."/>
            <person name="Gray M.W."/>
            <person name="Grigoriev I.V."/>
            <person name="Archibald J.M."/>
        </authorList>
    </citation>
    <scope>NUCLEOTIDE SEQUENCE</scope>
    <source>
        <strain evidence="2 4">CCMP2712</strain>
    </source>
</reference>
<dbReference type="HOGENOM" id="CLU_954560_0_0_1"/>
<dbReference type="PANTHER" id="PTHR32060">
    <property type="entry name" value="TAIL-SPECIFIC PROTEASE"/>
    <property type="match status" value="1"/>
</dbReference>
<dbReference type="PROSITE" id="PS50106">
    <property type="entry name" value="PDZ"/>
    <property type="match status" value="3"/>
</dbReference>
<dbReference type="GeneID" id="17311264"/>
<dbReference type="RefSeq" id="XP_005841634.1">
    <property type="nucleotide sequence ID" value="XM_005841577.1"/>
</dbReference>
<dbReference type="AlphaFoldDB" id="L1K246"/>
<reference evidence="4" key="2">
    <citation type="submission" date="2012-11" db="EMBL/GenBank/DDBJ databases">
        <authorList>
            <person name="Kuo A."/>
            <person name="Curtis B.A."/>
            <person name="Tanifuji G."/>
            <person name="Burki F."/>
            <person name="Gruber A."/>
            <person name="Irimia M."/>
            <person name="Maruyama S."/>
            <person name="Arias M.C."/>
            <person name="Ball S.G."/>
            <person name="Gile G.H."/>
            <person name="Hirakawa Y."/>
            <person name="Hopkins J.F."/>
            <person name="Rensing S.A."/>
            <person name="Schmutz J."/>
            <person name="Symeonidi A."/>
            <person name="Elias M."/>
            <person name="Eveleigh R.J."/>
            <person name="Herman E.K."/>
            <person name="Klute M.J."/>
            <person name="Nakayama T."/>
            <person name="Obornik M."/>
            <person name="Reyes-Prieto A."/>
            <person name="Armbrust E.V."/>
            <person name="Aves S.J."/>
            <person name="Beiko R.G."/>
            <person name="Coutinho P."/>
            <person name="Dacks J.B."/>
            <person name="Durnford D.G."/>
            <person name="Fast N.M."/>
            <person name="Green B.R."/>
            <person name="Grisdale C."/>
            <person name="Hempe F."/>
            <person name="Henrissat B."/>
            <person name="Hoppner M.P."/>
            <person name="Ishida K.-I."/>
            <person name="Kim E."/>
            <person name="Koreny L."/>
            <person name="Kroth P.G."/>
            <person name="Liu Y."/>
            <person name="Malik S.-B."/>
            <person name="Maier U.G."/>
            <person name="McRose D."/>
            <person name="Mock T."/>
            <person name="Neilson J.A."/>
            <person name="Onodera N.T."/>
            <person name="Poole A.M."/>
            <person name="Pritham E.J."/>
            <person name="Richards T.A."/>
            <person name="Rocap G."/>
            <person name="Roy S.W."/>
            <person name="Sarai C."/>
            <person name="Schaack S."/>
            <person name="Shirato S."/>
            <person name="Slamovits C.H."/>
            <person name="Spencer D.F."/>
            <person name="Suzuki S."/>
            <person name="Worden A.Z."/>
            <person name="Zauner S."/>
            <person name="Barry K."/>
            <person name="Bell C."/>
            <person name="Bharti A.K."/>
            <person name="Crow J.A."/>
            <person name="Grimwood J."/>
            <person name="Kramer R."/>
            <person name="Lindquist E."/>
            <person name="Lucas S."/>
            <person name="Salamov A."/>
            <person name="McFadden G.I."/>
            <person name="Lane C.E."/>
            <person name="Keeling P.J."/>
            <person name="Gray M.W."/>
            <person name="Grigoriev I.V."/>
            <person name="Archibald J.M."/>
        </authorList>
    </citation>
    <scope>NUCLEOTIDE SEQUENCE</scope>
    <source>
        <strain evidence="4">CCMP2712</strain>
    </source>
</reference>
<dbReference type="CDD" id="cd00136">
    <property type="entry name" value="PDZ_canonical"/>
    <property type="match status" value="1"/>
</dbReference>
<dbReference type="InterPro" id="IPR036034">
    <property type="entry name" value="PDZ_sf"/>
</dbReference>
<dbReference type="EnsemblProtists" id="EKX54654">
    <property type="protein sequence ID" value="EKX54654"/>
    <property type="gene ID" value="GUITHDRAFT_132338"/>
</dbReference>
<keyword evidence="4" id="KW-1185">Reference proteome</keyword>
<dbReference type="Proteomes" id="UP000011087">
    <property type="component" value="Unassembled WGS sequence"/>
</dbReference>
<dbReference type="PANTHER" id="PTHR32060:SF22">
    <property type="entry name" value="CARBOXYL-TERMINAL-PROCESSING PEPTIDASE 3, CHLOROPLASTIC"/>
    <property type="match status" value="1"/>
</dbReference>
<accession>L1K246</accession>
<dbReference type="SUPFAM" id="SSF50156">
    <property type="entry name" value="PDZ domain-like"/>
    <property type="match status" value="3"/>
</dbReference>